<organism evidence="2 3">
    <name type="scientific">Populus alba x Populus x berolinensis</name>
    <dbReference type="NCBI Taxonomy" id="444605"/>
    <lineage>
        <taxon>Eukaryota</taxon>
        <taxon>Viridiplantae</taxon>
        <taxon>Streptophyta</taxon>
        <taxon>Embryophyta</taxon>
        <taxon>Tracheophyta</taxon>
        <taxon>Spermatophyta</taxon>
        <taxon>Magnoliopsida</taxon>
        <taxon>eudicotyledons</taxon>
        <taxon>Gunneridae</taxon>
        <taxon>Pentapetalae</taxon>
        <taxon>rosids</taxon>
        <taxon>fabids</taxon>
        <taxon>Malpighiales</taxon>
        <taxon>Salicaceae</taxon>
        <taxon>Saliceae</taxon>
        <taxon>Populus</taxon>
    </lineage>
</organism>
<feature type="region of interest" description="Disordered" evidence="1">
    <location>
        <begin position="62"/>
        <end position="88"/>
    </location>
</feature>
<dbReference type="Proteomes" id="UP001164929">
    <property type="component" value="Chromosome 14"/>
</dbReference>
<proteinExistence type="predicted"/>
<name>A0AAD6LXS6_9ROSI</name>
<gene>
    <name evidence="2" type="ORF">NC653_033918</name>
</gene>
<dbReference type="EMBL" id="JAQIZT010000014">
    <property type="protein sequence ID" value="KAJ6973727.1"/>
    <property type="molecule type" value="Genomic_DNA"/>
</dbReference>
<comment type="caution">
    <text evidence="2">The sequence shown here is derived from an EMBL/GenBank/DDBJ whole genome shotgun (WGS) entry which is preliminary data.</text>
</comment>
<accession>A0AAD6LXS6</accession>
<evidence type="ECO:0000313" key="2">
    <source>
        <dbReference type="EMBL" id="KAJ6973727.1"/>
    </source>
</evidence>
<keyword evidence="3" id="KW-1185">Reference proteome</keyword>
<dbReference type="AlphaFoldDB" id="A0AAD6LXS6"/>
<feature type="compositionally biased region" description="Polar residues" evidence="1">
    <location>
        <begin position="68"/>
        <end position="78"/>
    </location>
</feature>
<evidence type="ECO:0000256" key="1">
    <source>
        <dbReference type="SAM" id="MobiDB-lite"/>
    </source>
</evidence>
<protein>
    <submittedName>
        <fullName evidence="2">Uncharacterized protein</fullName>
    </submittedName>
</protein>
<reference evidence="2" key="1">
    <citation type="journal article" date="2023" name="Mol. Ecol. Resour.">
        <title>Chromosome-level genome assembly of a triploid poplar Populus alba 'Berolinensis'.</title>
        <authorList>
            <person name="Chen S."/>
            <person name="Yu Y."/>
            <person name="Wang X."/>
            <person name="Wang S."/>
            <person name="Zhang T."/>
            <person name="Zhou Y."/>
            <person name="He R."/>
            <person name="Meng N."/>
            <person name="Wang Y."/>
            <person name="Liu W."/>
            <person name="Liu Z."/>
            <person name="Liu J."/>
            <person name="Guo Q."/>
            <person name="Huang H."/>
            <person name="Sederoff R.R."/>
            <person name="Wang G."/>
            <person name="Qu G."/>
            <person name="Chen S."/>
        </authorList>
    </citation>
    <scope>NUCLEOTIDE SEQUENCE</scope>
    <source>
        <strain evidence="2">SC-2020</strain>
    </source>
</reference>
<evidence type="ECO:0000313" key="3">
    <source>
        <dbReference type="Proteomes" id="UP001164929"/>
    </source>
</evidence>
<sequence>MNKSKYNFCNFQVTSVIKKEKQNAWKKTSAIAWIRIQVRTRPVEGGGGGALTLTSNFQVKDSKLHSTGLPTSPNSERVLSTRKEKKTR</sequence>